<keyword evidence="2" id="KW-1185">Reference proteome</keyword>
<dbReference type="Gene3D" id="2.30.110.10">
    <property type="entry name" value="Electron Transport, Fmn-binding Protein, Chain A"/>
    <property type="match status" value="1"/>
</dbReference>
<dbReference type="Pfam" id="PF04299">
    <property type="entry name" value="FMN_bind_2"/>
    <property type="match status" value="1"/>
</dbReference>
<dbReference type="PANTHER" id="PTHR35802">
    <property type="entry name" value="PROTEASE SYNTHASE AND SPORULATION PROTEIN PAI 2"/>
    <property type="match status" value="1"/>
</dbReference>
<accession>A0A1M6RNX5</accession>
<evidence type="ECO:0000313" key="1">
    <source>
        <dbReference type="EMBL" id="SHK34159.1"/>
    </source>
</evidence>
<dbReference type="PANTHER" id="PTHR35802:SF1">
    <property type="entry name" value="PROTEASE SYNTHASE AND SPORULATION PROTEIN PAI 2"/>
    <property type="match status" value="1"/>
</dbReference>
<dbReference type="PIRSF" id="PIRSF010372">
    <property type="entry name" value="PaiB"/>
    <property type="match status" value="1"/>
</dbReference>
<dbReference type="InterPro" id="IPR012349">
    <property type="entry name" value="Split_barrel_FMN-bd"/>
</dbReference>
<sequence>MHPNPTFRESASEENLAFARERGFGMLAVNGAEVPMISHVPFLLSEDGRHIDLHLVRSNPISRTSKDTTPATIAISGPDSYVSPDWYGVEDQVPTWNYVAVHLTGTLKPLPDSELLPLLERLSHAFEERLDPKPIWHHSKMDAAVLSRMIRMIRPFRMEISDVQGTWKLGQNNSDTVRLTAADHVAAFGIGSDNRLLAAMMQTPTGKKPQ</sequence>
<proteinExistence type="predicted"/>
<gene>
    <name evidence="1" type="ORF">SAMN05444000_12611</name>
</gene>
<name>A0A1M6RNX5_9RHOB</name>
<dbReference type="AlphaFoldDB" id="A0A1M6RNX5"/>
<dbReference type="InterPro" id="IPR007396">
    <property type="entry name" value="TR_PAI2-type"/>
</dbReference>
<dbReference type="STRING" id="1470563.SAMN05444000_12611"/>
<protein>
    <submittedName>
        <fullName evidence="1">Negative transcriptional regulator, PaiB family</fullName>
    </submittedName>
</protein>
<dbReference type="SUPFAM" id="SSF50475">
    <property type="entry name" value="FMN-binding split barrel"/>
    <property type="match status" value="1"/>
</dbReference>
<dbReference type="OrthoDB" id="9794948at2"/>
<evidence type="ECO:0000313" key="2">
    <source>
        <dbReference type="Proteomes" id="UP000183982"/>
    </source>
</evidence>
<dbReference type="EMBL" id="FQZQ01000026">
    <property type="protein sequence ID" value="SHK34159.1"/>
    <property type="molecule type" value="Genomic_DNA"/>
</dbReference>
<reference evidence="2" key="1">
    <citation type="submission" date="2016-11" db="EMBL/GenBank/DDBJ databases">
        <authorList>
            <person name="Varghese N."/>
            <person name="Submissions S."/>
        </authorList>
    </citation>
    <scope>NUCLEOTIDE SEQUENCE [LARGE SCALE GENOMIC DNA]</scope>
    <source>
        <strain evidence="2">DSM 100564</strain>
    </source>
</reference>
<dbReference type="Proteomes" id="UP000183982">
    <property type="component" value="Unassembled WGS sequence"/>
</dbReference>
<organism evidence="1 2">
    <name type="scientific">Shimia gijangensis</name>
    <dbReference type="NCBI Taxonomy" id="1470563"/>
    <lineage>
        <taxon>Bacteria</taxon>
        <taxon>Pseudomonadati</taxon>
        <taxon>Pseudomonadota</taxon>
        <taxon>Alphaproteobacteria</taxon>
        <taxon>Rhodobacterales</taxon>
        <taxon>Roseobacteraceae</taxon>
    </lineage>
</organism>
<dbReference type="RefSeq" id="WP_073255967.1">
    <property type="nucleotide sequence ID" value="NZ_FQZQ01000026.1"/>
</dbReference>